<dbReference type="AlphaFoldDB" id="A0A518B2V4"/>
<gene>
    <name evidence="2" type="ORF">Pan216_21200</name>
</gene>
<accession>A0A518B2V4</accession>
<protein>
    <submittedName>
        <fullName evidence="2">Uncharacterized protein</fullName>
    </submittedName>
</protein>
<dbReference type="EMBL" id="CP036279">
    <property type="protein sequence ID" value="QDU61266.1"/>
    <property type="molecule type" value="Genomic_DNA"/>
</dbReference>
<evidence type="ECO:0000313" key="3">
    <source>
        <dbReference type="Proteomes" id="UP000317093"/>
    </source>
</evidence>
<dbReference type="Proteomes" id="UP000317093">
    <property type="component" value="Chromosome"/>
</dbReference>
<sequence>MSQEIQQAGNFRGDIVSYWLKEAESEAVAIGIEVKILDVWHEGEWCDWSEHNLVARGDLWVIKKDGSINRQQVESLAKSTGFEGNLEAIINQEWDPHPVSIVVQEDSYKDQIRFRISWINNYDATPGGGNISPEKAKQLQQKFGGEFRAIAGNQTRNEAKPKGRPKAAKAKSKGKAKATPAEAEEPVESPVPDVGEDDDAVPF</sequence>
<reference evidence="2 3" key="1">
    <citation type="submission" date="2019-02" db="EMBL/GenBank/DDBJ databases">
        <title>Deep-cultivation of Planctomycetes and their phenomic and genomic characterization uncovers novel biology.</title>
        <authorList>
            <person name="Wiegand S."/>
            <person name="Jogler M."/>
            <person name="Boedeker C."/>
            <person name="Pinto D."/>
            <person name="Vollmers J."/>
            <person name="Rivas-Marin E."/>
            <person name="Kohn T."/>
            <person name="Peeters S.H."/>
            <person name="Heuer A."/>
            <person name="Rast P."/>
            <person name="Oberbeckmann S."/>
            <person name="Bunk B."/>
            <person name="Jeske O."/>
            <person name="Meyerdierks A."/>
            <person name="Storesund J.E."/>
            <person name="Kallscheuer N."/>
            <person name="Luecker S."/>
            <person name="Lage O.M."/>
            <person name="Pohl T."/>
            <person name="Merkel B.J."/>
            <person name="Hornburger P."/>
            <person name="Mueller R.-W."/>
            <person name="Bruemmer F."/>
            <person name="Labrenz M."/>
            <person name="Spormann A.M."/>
            <person name="Op den Camp H."/>
            <person name="Overmann J."/>
            <person name="Amann R."/>
            <person name="Jetten M.S.M."/>
            <person name="Mascher T."/>
            <person name="Medema M.H."/>
            <person name="Devos D.P."/>
            <person name="Kaster A.-K."/>
            <person name="Ovreas L."/>
            <person name="Rohde M."/>
            <person name="Galperin M.Y."/>
            <person name="Jogler C."/>
        </authorList>
    </citation>
    <scope>NUCLEOTIDE SEQUENCE [LARGE SCALE GENOMIC DNA]</scope>
    <source>
        <strain evidence="2 3">Pan216</strain>
    </source>
</reference>
<name>A0A518B2V4_9BACT</name>
<proteinExistence type="predicted"/>
<evidence type="ECO:0000313" key="2">
    <source>
        <dbReference type="EMBL" id="QDU61266.1"/>
    </source>
</evidence>
<keyword evidence="3" id="KW-1185">Reference proteome</keyword>
<dbReference type="KEGG" id="knv:Pan216_21200"/>
<evidence type="ECO:0000256" key="1">
    <source>
        <dbReference type="SAM" id="MobiDB-lite"/>
    </source>
</evidence>
<feature type="region of interest" description="Disordered" evidence="1">
    <location>
        <begin position="149"/>
        <end position="203"/>
    </location>
</feature>
<feature type="compositionally biased region" description="Acidic residues" evidence="1">
    <location>
        <begin position="194"/>
        <end position="203"/>
    </location>
</feature>
<feature type="compositionally biased region" description="Basic residues" evidence="1">
    <location>
        <begin position="162"/>
        <end position="176"/>
    </location>
</feature>
<organism evidence="2 3">
    <name type="scientific">Kolteria novifilia</name>
    <dbReference type="NCBI Taxonomy" id="2527975"/>
    <lineage>
        <taxon>Bacteria</taxon>
        <taxon>Pseudomonadati</taxon>
        <taxon>Planctomycetota</taxon>
        <taxon>Planctomycetia</taxon>
        <taxon>Kolteriales</taxon>
        <taxon>Kolteriaceae</taxon>
        <taxon>Kolteria</taxon>
    </lineage>
</organism>
<dbReference type="RefSeq" id="WP_145257879.1">
    <property type="nucleotide sequence ID" value="NZ_CP036279.1"/>
</dbReference>